<feature type="non-terminal residue" evidence="2">
    <location>
        <position position="1"/>
    </location>
</feature>
<keyword evidence="1" id="KW-0812">Transmembrane</keyword>
<keyword evidence="1" id="KW-1133">Transmembrane helix</keyword>
<proteinExistence type="predicted"/>
<evidence type="ECO:0000313" key="2">
    <source>
        <dbReference type="EMBL" id="KAK2140177.1"/>
    </source>
</evidence>
<sequence>RAHVEDIGSLKTRCCQQGETCEYNDHGTPDLSHGRFIVGINDSTLMKMLINGAPKYLRISLETVTKSERMAPDVEERVTFTNTHNIGLKRIKQCNKTCVPGVLNLITIIVMSNNVTHVIILIIPFLNGVNELSLYQSLTEVANINL</sequence>
<keyword evidence="1" id="KW-0472">Membrane</keyword>
<feature type="transmembrane region" description="Helical" evidence="1">
    <location>
        <begin position="102"/>
        <end position="126"/>
    </location>
</feature>
<dbReference type="AlphaFoldDB" id="A0AAD9ITB8"/>
<dbReference type="EMBL" id="JAODUP010001451">
    <property type="protein sequence ID" value="KAK2140177.1"/>
    <property type="molecule type" value="Genomic_DNA"/>
</dbReference>
<name>A0AAD9ITB8_9ANNE</name>
<reference evidence="2" key="1">
    <citation type="journal article" date="2023" name="Mol. Biol. Evol.">
        <title>Third-Generation Sequencing Reveals the Adaptive Role of the Epigenome in Three Deep-Sea Polychaetes.</title>
        <authorList>
            <person name="Perez M."/>
            <person name="Aroh O."/>
            <person name="Sun Y."/>
            <person name="Lan Y."/>
            <person name="Juniper S.K."/>
            <person name="Young C.R."/>
            <person name="Angers B."/>
            <person name="Qian P.Y."/>
        </authorList>
    </citation>
    <scope>NUCLEOTIDE SEQUENCE</scope>
    <source>
        <strain evidence="2">P08H-3</strain>
    </source>
</reference>
<accession>A0AAD9ITB8</accession>
<organism evidence="2 3">
    <name type="scientific">Paralvinella palmiformis</name>
    <dbReference type="NCBI Taxonomy" id="53620"/>
    <lineage>
        <taxon>Eukaryota</taxon>
        <taxon>Metazoa</taxon>
        <taxon>Spiralia</taxon>
        <taxon>Lophotrochozoa</taxon>
        <taxon>Annelida</taxon>
        <taxon>Polychaeta</taxon>
        <taxon>Sedentaria</taxon>
        <taxon>Canalipalpata</taxon>
        <taxon>Terebellida</taxon>
        <taxon>Terebelliformia</taxon>
        <taxon>Alvinellidae</taxon>
        <taxon>Paralvinella</taxon>
    </lineage>
</organism>
<protein>
    <submittedName>
        <fullName evidence="2">Uncharacterized protein</fullName>
    </submittedName>
</protein>
<dbReference type="Proteomes" id="UP001208570">
    <property type="component" value="Unassembled WGS sequence"/>
</dbReference>
<comment type="caution">
    <text evidence="2">The sequence shown here is derived from an EMBL/GenBank/DDBJ whole genome shotgun (WGS) entry which is preliminary data.</text>
</comment>
<gene>
    <name evidence="2" type="ORF">LSH36_1451g00000</name>
</gene>
<keyword evidence="3" id="KW-1185">Reference proteome</keyword>
<evidence type="ECO:0000256" key="1">
    <source>
        <dbReference type="SAM" id="Phobius"/>
    </source>
</evidence>
<evidence type="ECO:0000313" key="3">
    <source>
        <dbReference type="Proteomes" id="UP001208570"/>
    </source>
</evidence>